<name>A0A9N9LDR9_9HELO</name>
<reference evidence="3" key="1">
    <citation type="submission" date="2021-07" db="EMBL/GenBank/DDBJ databases">
        <authorList>
            <person name="Durling M."/>
        </authorList>
    </citation>
    <scope>NUCLEOTIDE SEQUENCE</scope>
</reference>
<proteinExistence type="predicted"/>
<dbReference type="EMBL" id="CAJVRM010000016">
    <property type="protein sequence ID" value="CAG8971335.1"/>
    <property type="molecule type" value="Genomic_DNA"/>
</dbReference>
<dbReference type="Pfam" id="PF06985">
    <property type="entry name" value="HET"/>
    <property type="match status" value="1"/>
</dbReference>
<accession>A0A9N9LDR9</accession>
<keyword evidence="4" id="KW-1185">Reference proteome</keyword>
<dbReference type="Proteomes" id="UP000701801">
    <property type="component" value="Unassembled WGS sequence"/>
</dbReference>
<dbReference type="OrthoDB" id="5125733at2759"/>
<evidence type="ECO:0000259" key="2">
    <source>
        <dbReference type="Pfam" id="PF06985"/>
    </source>
</evidence>
<feature type="region of interest" description="Disordered" evidence="1">
    <location>
        <begin position="1"/>
        <end position="48"/>
    </location>
</feature>
<comment type="caution">
    <text evidence="3">The sequence shown here is derived from an EMBL/GenBank/DDBJ whole genome shotgun (WGS) entry which is preliminary data.</text>
</comment>
<feature type="domain" description="Heterokaryon incompatibility" evidence="2">
    <location>
        <begin position="293"/>
        <end position="446"/>
    </location>
</feature>
<dbReference type="InterPro" id="IPR010730">
    <property type="entry name" value="HET"/>
</dbReference>
<evidence type="ECO:0000256" key="1">
    <source>
        <dbReference type="SAM" id="MobiDB-lite"/>
    </source>
</evidence>
<evidence type="ECO:0000313" key="4">
    <source>
        <dbReference type="Proteomes" id="UP000701801"/>
    </source>
</evidence>
<dbReference type="PANTHER" id="PTHR33112">
    <property type="entry name" value="DOMAIN PROTEIN, PUTATIVE-RELATED"/>
    <property type="match status" value="1"/>
</dbReference>
<dbReference type="AlphaFoldDB" id="A0A9N9LDR9"/>
<sequence length="497" mass="56336">MDSVTSVPVPGDRSQEENSGLVRQEHDGATISDNGDDSASAPEDDAMSEELITGRELAQSSVIEEHKQGQYSWIPWLKTTQAVSDPASIVVSDNGKNRWGKQIPRIEPVRNLGTDADVVDGLCVMCRWMLDHLRFIFDKIPFDHRRWWAFEIELGLWSTRQLLTHASKAGCRLCQRTELFWDRASDDEDVLIRTLISVPGKELLQLETIQILQDNTCGQSAKLSFYAISSCNHEALPDLPIDQALHFLETCDREHQMCQKPSGNVKLPTRLLDIQTGSIRLCQSSHLPQNIKYATLSHCWGPDGVAFKLTNALLDSFQQGINQESLPKTFRDAILISTHLGTTHLWIDSQYIIQDDPEDWRKESVKMSEVYGNSYFNIAASCAKNGSEGCFLSQSRLRGLRVQAKAKAKMIKDEFRYQDFEVIPEYIVFESIHNSVLAKRGWAFQERLLSPRTLHFAEFQLFWECNIHISCESFPEGIPESLLNIQSSINKGKLSDC</sequence>
<dbReference type="PANTHER" id="PTHR33112:SF8">
    <property type="entry name" value="HETEROKARYON INCOMPATIBILITY DOMAIN-CONTAINING PROTEIN"/>
    <property type="match status" value="1"/>
</dbReference>
<evidence type="ECO:0000313" key="3">
    <source>
        <dbReference type="EMBL" id="CAG8971335.1"/>
    </source>
</evidence>
<gene>
    <name evidence="3" type="ORF">HYALB_00005953</name>
</gene>
<protein>
    <recommendedName>
        <fullName evidence="2">Heterokaryon incompatibility domain-containing protein</fullName>
    </recommendedName>
</protein>
<organism evidence="3 4">
    <name type="scientific">Hymenoscyphus albidus</name>
    <dbReference type="NCBI Taxonomy" id="595503"/>
    <lineage>
        <taxon>Eukaryota</taxon>
        <taxon>Fungi</taxon>
        <taxon>Dikarya</taxon>
        <taxon>Ascomycota</taxon>
        <taxon>Pezizomycotina</taxon>
        <taxon>Leotiomycetes</taxon>
        <taxon>Helotiales</taxon>
        <taxon>Helotiaceae</taxon>
        <taxon>Hymenoscyphus</taxon>
    </lineage>
</organism>